<dbReference type="PROSITE" id="PS51257">
    <property type="entry name" value="PROKAR_LIPOPROTEIN"/>
    <property type="match status" value="1"/>
</dbReference>
<proteinExistence type="predicted"/>
<name>A0ABW3JXZ8_9BACT</name>
<comment type="caution">
    <text evidence="3">The sequence shown here is derived from an EMBL/GenBank/DDBJ whole genome shotgun (WGS) entry which is preliminary data.</text>
</comment>
<dbReference type="PANTHER" id="PTHR38593:SF1">
    <property type="entry name" value="BLR2558 PROTEIN"/>
    <property type="match status" value="1"/>
</dbReference>
<sequence length="196" mass="21970">MKKYAHITLLLITMTLIAISCNKPKEQDSKEEAVEENKDKFAETDLKADWEFAVKAAAGGLMEVELGKLAQSKATDPQVKAFGESMVTDHGKANEELKSLAQQKNISIPDSLSEEHKKKFDDLAAKSGKDFDEAYIKHMVDDHEKDISEFKDESENGKDPELKSWAAAKLPILTHHLEMAKQAKENAERKDDKAKK</sequence>
<feature type="chain" id="PRO_5045339500" evidence="1">
    <location>
        <begin position="21"/>
        <end position="196"/>
    </location>
</feature>
<feature type="domain" description="DUF4142" evidence="2">
    <location>
        <begin position="48"/>
        <end position="182"/>
    </location>
</feature>
<feature type="signal peptide" evidence="1">
    <location>
        <begin position="1"/>
        <end position="20"/>
    </location>
</feature>
<evidence type="ECO:0000313" key="3">
    <source>
        <dbReference type="EMBL" id="MFD0998585.1"/>
    </source>
</evidence>
<reference evidence="4" key="1">
    <citation type="journal article" date="2019" name="Int. J. Syst. Evol. Microbiol.">
        <title>The Global Catalogue of Microorganisms (GCM) 10K type strain sequencing project: providing services to taxonomists for standard genome sequencing and annotation.</title>
        <authorList>
            <consortium name="The Broad Institute Genomics Platform"/>
            <consortium name="The Broad Institute Genome Sequencing Center for Infectious Disease"/>
            <person name="Wu L."/>
            <person name="Ma J."/>
        </authorList>
    </citation>
    <scope>NUCLEOTIDE SEQUENCE [LARGE SCALE GENOMIC DNA]</scope>
    <source>
        <strain evidence="4">CCUG 58938</strain>
    </source>
</reference>
<dbReference type="InterPro" id="IPR012347">
    <property type="entry name" value="Ferritin-like"/>
</dbReference>
<evidence type="ECO:0000256" key="1">
    <source>
        <dbReference type="SAM" id="SignalP"/>
    </source>
</evidence>
<dbReference type="Proteomes" id="UP001597112">
    <property type="component" value="Unassembled WGS sequence"/>
</dbReference>
<keyword evidence="4" id="KW-1185">Reference proteome</keyword>
<dbReference type="PANTHER" id="PTHR38593">
    <property type="entry name" value="BLR2558 PROTEIN"/>
    <property type="match status" value="1"/>
</dbReference>
<evidence type="ECO:0000313" key="4">
    <source>
        <dbReference type="Proteomes" id="UP001597112"/>
    </source>
</evidence>
<dbReference type="RefSeq" id="WP_377575515.1">
    <property type="nucleotide sequence ID" value="NZ_JBHTKA010000001.1"/>
</dbReference>
<organism evidence="3 4">
    <name type="scientific">Ohtaekwangia kribbensis</name>
    <dbReference type="NCBI Taxonomy" id="688913"/>
    <lineage>
        <taxon>Bacteria</taxon>
        <taxon>Pseudomonadati</taxon>
        <taxon>Bacteroidota</taxon>
        <taxon>Cytophagia</taxon>
        <taxon>Cytophagales</taxon>
        <taxon>Fulvivirgaceae</taxon>
        <taxon>Ohtaekwangia</taxon>
    </lineage>
</organism>
<dbReference type="EMBL" id="JBHTKA010000001">
    <property type="protein sequence ID" value="MFD0998585.1"/>
    <property type="molecule type" value="Genomic_DNA"/>
</dbReference>
<dbReference type="Gene3D" id="1.20.1260.10">
    <property type="match status" value="1"/>
</dbReference>
<evidence type="ECO:0000259" key="2">
    <source>
        <dbReference type="Pfam" id="PF13628"/>
    </source>
</evidence>
<protein>
    <submittedName>
        <fullName evidence="3">DUF4142 domain-containing protein</fullName>
    </submittedName>
</protein>
<dbReference type="Pfam" id="PF13628">
    <property type="entry name" value="DUF4142"/>
    <property type="match status" value="1"/>
</dbReference>
<accession>A0ABW3JXZ8</accession>
<dbReference type="InterPro" id="IPR025419">
    <property type="entry name" value="DUF4142"/>
</dbReference>
<keyword evidence="1" id="KW-0732">Signal</keyword>
<gene>
    <name evidence="3" type="ORF">ACFQ21_04675</name>
</gene>